<dbReference type="PaxDb" id="55529-EKX42555"/>
<dbReference type="GO" id="GO:0016020">
    <property type="term" value="C:membrane"/>
    <property type="evidence" value="ECO:0007669"/>
    <property type="project" value="UniProtKB-SubCell"/>
</dbReference>
<feature type="transmembrane region" description="Helical" evidence="5">
    <location>
        <begin position="13"/>
        <end position="35"/>
    </location>
</feature>
<dbReference type="GeneID" id="17299175"/>
<reference evidence="8" key="2">
    <citation type="submission" date="2012-11" db="EMBL/GenBank/DDBJ databases">
        <authorList>
            <person name="Kuo A."/>
            <person name="Curtis B.A."/>
            <person name="Tanifuji G."/>
            <person name="Burki F."/>
            <person name="Gruber A."/>
            <person name="Irimia M."/>
            <person name="Maruyama S."/>
            <person name="Arias M.C."/>
            <person name="Ball S.G."/>
            <person name="Gile G.H."/>
            <person name="Hirakawa Y."/>
            <person name="Hopkins J.F."/>
            <person name="Rensing S.A."/>
            <person name="Schmutz J."/>
            <person name="Symeonidi A."/>
            <person name="Elias M."/>
            <person name="Eveleigh R.J."/>
            <person name="Herman E.K."/>
            <person name="Klute M.J."/>
            <person name="Nakayama T."/>
            <person name="Obornik M."/>
            <person name="Reyes-Prieto A."/>
            <person name="Armbrust E.V."/>
            <person name="Aves S.J."/>
            <person name="Beiko R.G."/>
            <person name="Coutinho P."/>
            <person name="Dacks J.B."/>
            <person name="Durnford D.G."/>
            <person name="Fast N.M."/>
            <person name="Green B.R."/>
            <person name="Grisdale C."/>
            <person name="Hempe F."/>
            <person name="Henrissat B."/>
            <person name="Hoppner M.P."/>
            <person name="Ishida K.-I."/>
            <person name="Kim E."/>
            <person name="Koreny L."/>
            <person name="Kroth P.G."/>
            <person name="Liu Y."/>
            <person name="Malik S.-B."/>
            <person name="Maier U.G."/>
            <person name="McRose D."/>
            <person name="Mock T."/>
            <person name="Neilson J.A."/>
            <person name="Onodera N.T."/>
            <person name="Poole A.M."/>
            <person name="Pritham E.J."/>
            <person name="Richards T.A."/>
            <person name="Rocap G."/>
            <person name="Roy S.W."/>
            <person name="Sarai C."/>
            <person name="Schaack S."/>
            <person name="Shirato S."/>
            <person name="Slamovits C.H."/>
            <person name="Spencer D.F."/>
            <person name="Suzuki S."/>
            <person name="Worden A.Z."/>
            <person name="Zauner S."/>
            <person name="Barry K."/>
            <person name="Bell C."/>
            <person name="Bharti A.K."/>
            <person name="Crow J.A."/>
            <person name="Grimwood J."/>
            <person name="Kramer R."/>
            <person name="Lindquist E."/>
            <person name="Lucas S."/>
            <person name="Salamov A."/>
            <person name="McFadden G.I."/>
            <person name="Lane C.E."/>
            <person name="Keeling P.J."/>
            <person name="Gray M.W."/>
            <person name="Grigoriev I.V."/>
            <person name="Archibald J.M."/>
        </authorList>
    </citation>
    <scope>NUCLEOTIDE SEQUENCE</scope>
    <source>
        <strain evidence="8">CCMP2712</strain>
    </source>
</reference>
<dbReference type="InterPro" id="IPR007300">
    <property type="entry name" value="CidB/LrgB"/>
</dbReference>
<evidence type="ECO:0000313" key="6">
    <source>
        <dbReference type="EMBL" id="EKX42555.1"/>
    </source>
</evidence>
<reference evidence="6 8" key="1">
    <citation type="journal article" date="2012" name="Nature">
        <title>Algal genomes reveal evolutionary mosaicism and the fate of nucleomorphs.</title>
        <authorList>
            <consortium name="DOE Joint Genome Institute"/>
            <person name="Curtis B.A."/>
            <person name="Tanifuji G."/>
            <person name="Burki F."/>
            <person name="Gruber A."/>
            <person name="Irimia M."/>
            <person name="Maruyama S."/>
            <person name="Arias M.C."/>
            <person name="Ball S.G."/>
            <person name="Gile G.H."/>
            <person name="Hirakawa Y."/>
            <person name="Hopkins J.F."/>
            <person name="Kuo A."/>
            <person name="Rensing S.A."/>
            <person name="Schmutz J."/>
            <person name="Symeonidi A."/>
            <person name="Elias M."/>
            <person name="Eveleigh R.J."/>
            <person name="Herman E.K."/>
            <person name="Klute M.J."/>
            <person name="Nakayama T."/>
            <person name="Obornik M."/>
            <person name="Reyes-Prieto A."/>
            <person name="Armbrust E.V."/>
            <person name="Aves S.J."/>
            <person name="Beiko R.G."/>
            <person name="Coutinho P."/>
            <person name="Dacks J.B."/>
            <person name="Durnford D.G."/>
            <person name="Fast N.M."/>
            <person name="Green B.R."/>
            <person name="Grisdale C.J."/>
            <person name="Hempel F."/>
            <person name="Henrissat B."/>
            <person name="Hoppner M.P."/>
            <person name="Ishida K."/>
            <person name="Kim E."/>
            <person name="Koreny L."/>
            <person name="Kroth P.G."/>
            <person name="Liu Y."/>
            <person name="Malik S.B."/>
            <person name="Maier U.G."/>
            <person name="McRose D."/>
            <person name="Mock T."/>
            <person name="Neilson J.A."/>
            <person name="Onodera N.T."/>
            <person name="Poole A.M."/>
            <person name="Pritham E.J."/>
            <person name="Richards T.A."/>
            <person name="Rocap G."/>
            <person name="Roy S.W."/>
            <person name="Sarai C."/>
            <person name="Schaack S."/>
            <person name="Shirato S."/>
            <person name="Slamovits C.H."/>
            <person name="Spencer D.F."/>
            <person name="Suzuki S."/>
            <person name="Worden A.Z."/>
            <person name="Zauner S."/>
            <person name="Barry K."/>
            <person name="Bell C."/>
            <person name="Bharti A.K."/>
            <person name="Crow J.A."/>
            <person name="Grimwood J."/>
            <person name="Kramer R."/>
            <person name="Lindquist E."/>
            <person name="Lucas S."/>
            <person name="Salamov A."/>
            <person name="McFadden G.I."/>
            <person name="Lane C.E."/>
            <person name="Keeling P.J."/>
            <person name="Gray M.W."/>
            <person name="Grigoriev I.V."/>
            <person name="Archibald J.M."/>
        </authorList>
    </citation>
    <scope>NUCLEOTIDE SEQUENCE</scope>
    <source>
        <strain evidence="6 8">CCMP2712</strain>
    </source>
</reference>
<organism evidence="6">
    <name type="scientific">Guillardia theta (strain CCMP2712)</name>
    <name type="common">Cryptophyte</name>
    <dbReference type="NCBI Taxonomy" id="905079"/>
    <lineage>
        <taxon>Eukaryota</taxon>
        <taxon>Cryptophyceae</taxon>
        <taxon>Pyrenomonadales</taxon>
        <taxon>Geminigeraceae</taxon>
        <taxon>Guillardia</taxon>
    </lineage>
</organism>
<gene>
    <name evidence="6" type="ORF">GUITHDRAFT_111530</name>
</gene>
<dbReference type="PANTHER" id="PTHR30249:SF0">
    <property type="entry name" value="PLASTIDAL GLYCOLATE_GLYCERATE TRANSLOCATOR 1, CHLOROPLASTIC"/>
    <property type="match status" value="1"/>
</dbReference>
<dbReference type="Pfam" id="PF04172">
    <property type="entry name" value="LrgB"/>
    <property type="match status" value="1"/>
</dbReference>
<feature type="transmembrane region" description="Helical" evidence="5">
    <location>
        <begin position="47"/>
        <end position="67"/>
    </location>
</feature>
<evidence type="ECO:0000256" key="5">
    <source>
        <dbReference type="SAM" id="Phobius"/>
    </source>
</evidence>
<dbReference type="AlphaFoldDB" id="L1J383"/>
<feature type="transmembrane region" description="Helical" evidence="5">
    <location>
        <begin position="230"/>
        <end position="250"/>
    </location>
</feature>
<feature type="transmembrane region" description="Helical" evidence="5">
    <location>
        <begin position="87"/>
        <end position="108"/>
    </location>
</feature>
<dbReference type="HOGENOM" id="CLU_1028365_0_0_1"/>
<feature type="transmembrane region" description="Helical" evidence="5">
    <location>
        <begin position="160"/>
        <end position="182"/>
    </location>
</feature>
<keyword evidence="3 5" id="KW-1133">Transmembrane helix</keyword>
<proteinExistence type="predicted"/>
<evidence type="ECO:0000256" key="1">
    <source>
        <dbReference type="ARBA" id="ARBA00004141"/>
    </source>
</evidence>
<dbReference type="RefSeq" id="XP_005829535.1">
    <property type="nucleotide sequence ID" value="XM_005829478.1"/>
</dbReference>
<sequence length="271" mass="28751">MRLAFFDGSCLDVLFAALVWCPLVYSSTIFSFIFASRLPRYFNPTFANFWHPLLTTYISATVWFLGYGAMKGKSLLDVLGEYLKTGGLWNFIMFFLEPAIISFAFGLYERRVLLVQNAAAIIGGSFTAAFVGIFLMAGLARAFNPSRTIKLALLPRATAALAIVQAGMIGASTALTTVNCCLTGIAGANFGPKLLDLFGQRDPIARGVATGGAGLALASAALALNDPLSFPFGALSMAITSTFATLLFSIPQVIHLTLSASFAQLPSSSPA</sequence>
<dbReference type="OMA" id="AIMPEKE"/>
<evidence type="ECO:0000313" key="7">
    <source>
        <dbReference type="EnsemblProtists" id="EKX42555"/>
    </source>
</evidence>
<evidence type="ECO:0000256" key="4">
    <source>
        <dbReference type="ARBA" id="ARBA00023136"/>
    </source>
</evidence>
<name>L1J383_GUITC</name>
<evidence type="ECO:0008006" key="9">
    <source>
        <dbReference type="Google" id="ProtNLM"/>
    </source>
</evidence>
<evidence type="ECO:0000256" key="3">
    <source>
        <dbReference type="ARBA" id="ARBA00022989"/>
    </source>
</evidence>
<accession>L1J383</accession>
<evidence type="ECO:0000313" key="8">
    <source>
        <dbReference type="Proteomes" id="UP000011087"/>
    </source>
</evidence>
<keyword evidence="8" id="KW-1185">Reference proteome</keyword>
<dbReference type="EMBL" id="JH993016">
    <property type="protein sequence ID" value="EKX42555.1"/>
    <property type="molecule type" value="Genomic_DNA"/>
</dbReference>
<feature type="transmembrane region" description="Helical" evidence="5">
    <location>
        <begin position="203"/>
        <end position="224"/>
    </location>
</feature>
<protein>
    <recommendedName>
        <fullName evidence="9">LrgB-like protein</fullName>
    </recommendedName>
</protein>
<dbReference type="EnsemblProtists" id="EKX42555">
    <property type="protein sequence ID" value="EKX42555"/>
    <property type="gene ID" value="GUITHDRAFT_111530"/>
</dbReference>
<dbReference type="OrthoDB" id="2502820at2759"/>
<keyword evidence="4 5" id="KW-0472">Membrane</keyword>
<dbReference type="PANTHER" id="PTHR30249">
    <property type="entry name" value="PUTATIVE SEROTONIN TRANSPORTER"/>
    <property type="match status" value="1"/>
</dbReference>
<dbReference type="eggNOG" id="ENOG502QQ63">
    <property type="taxonomic scope" value="Eukaryota"/>
</dbReference>
<keyword evidence="2 5" id="KW-0812">Transmembrane</keyword>
<dbReference type="KEGG" id="gtt:GUITHDRAFT_111530"/>
<evidence type="ECO:0000256" key="2">
    <source>
        <dbReference type="ARBA" id="ARBA00022692"/>
    </source>
</evidence>
<dbReference type="Proteomes" id="UP000011087">
    <property type="component" value="Unassembled WGS sequence"/>
</dbReference>
<feature type="transmembrane region" description="Helical" evidence="5">
    <location>
        <begin position="120"/>
        <end position="140"/>
    </location>
</feature>
<reference evidence="7" key="3">
    <citation type="submission" date="2016-03" db="UniProtKB">
        <authorList>
            <consortium name="EnsemblProtists"/>
        </authorList>
    </citation>
    <scope>IDENTIFICATION</scope>
</reference>
<comment type="subcellular location">
    <subcellularLocation>
        <location evidence="1">Membrane</location>
        <topology evidence="1">Multi-pass membrane protein</topology>
    </subcellularLocation>
</comment>